<comment type="caution">
    <text evidence="1">The sequence shown here is derived from an EMBL/GenBank/DDBJ whole genome shotgun (WGS) entry which is preliminary data.</text>
</comment>
<organism evidence="1 2">
    <name type="scientific">Hyalomma asiaticum</name>
    <name type="common">Tick</name>
    <dbReference type="NCBI Taxonomy" id="266040"/>
    <lineage>
        <taxon>Eukaryota</taxon>
        <taxon>Metazoa</taxon>
        <taxon>Ecdysozoa</taxon>
        <taxon>Arthropoda</taxon>
        <taxon>Chelicerata</taxon>
        <taxon>Arachnida</taxon>
        <taxon>Acari</taxon>
        <taxon>Parasitiformes</taxon>
        <taxon>Ixodida</taxon>
        <taxon>Ixodoidea</taxon>
        <taxon>Ixodidae</taxon>
        <taxon>Hyalomminae</taxon>
        <taxon>Hyalomma</taxon>
    </lineage>
</organism>
<evidence type="ECO:0000313" key="1">
    <source>
        <dbReference type="EMBL" id="KAH6942073.1"/>
    </source>
</evidence>
<sequence>MHGDAVEAESAERINNAVQQTVRCVLVPPESREMGRVLGLAAQRQQDLHGVKIQRVGYCSQTMHAVLLVEPWLPASYISVFDAHRPVDYRQKMGLELAFDGPNEYGALKLRRAGNADSVTGAMQVEGMYCQDEVLADVAAAVVEGLDGIVDAEGCGDAENGGVAVQSARTTKGTKKSHPESTRGNATEEPTTQRTMQKRSSCSCGASVPRSGYRWPRSSPIGARFPRLAAGLLRWLGDVPGARAGGLCEGRPDTVFADSDGHGFVACRAGAAHRLRCPPRQQFHAGYCRRPRADVEAQRCSEPDGVYPDYGSGCRRFFFCRGGRKTSLSCPGSLLFDWRLGRCRPAGKVACPKLRCDADGVFADRVGGCRRYFRCQDGEREEALCPQGQLFEAGRCQNSTSVECEGDNGCASLPDAFYPAPGCAQFVLCVAGNAREFSCPSDLIFSRKQLACDYPRKATCEVQDASCAPGSNGLFPLTGCREFAVCRDGVLLKVGSCPKGTAFDANSLSCRPAGDVKCTFAEEYADAECVGRPDGVYAGVTADAFYACLGQVKVATSSCPEGSVFDPTVHGCQAKGPVASNDGVSYGQYECEGRIGVFPDYRTSCYSYRICADGLEIVQDCGGGMSYDTEFGRCVEDSTTPCRPPRVVGTFKCPEGSPGLFVDESSGCRFWHECVGSEGVSYACPRECSAVPTLGCTEAVLRPRASISVTGLVVRLNDTDFEVDCGDVAEVLPSIDRQDFHVCAPAGAFNFRCPTGTAFDPDRNACDIDRGTDVTDLALPGNADDDFTCDGRHDGLHPDDTMGHDCARYYSCEGGRKRIMLCPTGTRFNPVLLLCSSSVLCHVDRHFSATQPPVPTEAPQLHVVRRRHAGMTSRRRRLQLREPQGGEVLARHREELHGQHPGKAVGPRLELLLARLRQRQRSSRRLSLRHDRRQTTADFTPGATRETSPVTTPQSTPEQAAGLVPRKIPEGVPLPRLDDTPVTVPPFTNDYTDGRYDEKRARNRHSASGEYAAEYGRPCTTDYTVNDAGQHYENYNTPNNARVFTCNHTAPSTGDESANKRERPKWCTQNHVVRLVGRSLGCDTCPRMGSYASISMGSDAVTAQPSTYDTTDTDSHASTCDASASHTSTHVTRTGGAGTGDSSSGLSRTSYGRGGYGITGDGIASTGCILRTDTATNTDADGTTSTSGCRRYHVCTKNKSKTYECPQGLLFSPVKQMCDVPEKVTCAPPRHRGCVNCKPSRTATSKTPSSRLHHAHGVPPGFHFACDQLPDGFYPDVARRCHVFYRCHGGQTFSHYCKRGLLFNAEDRQLRFRGKRGLFNAW</sequence>
<reference evidence="1" key="1">
    <citation type="submission" date="2020-05" db="EMBL/GenBank/DDBJ databases">
        <title>Large-scale comparative analyses of tick genomes elucidate their genetic diversity and vector capacities.</title>
        <authorList>
            <person name="Jia N."/>
            <person name="Wang J."/>
            <person name="Shi W."/>
            <person name="Du L."/>
            <person name="Sun Y."/>
            <person name="Zhan W."/>
            <person name="Jiang J."/>
            <person name="Wang Q."/>
            <person name="Zhang B."/>
            <person name="Ji P."/>
            <person name="Sakyi L.B."/>
            <person name="Cui X."/>
            <person name="Yuan T."/>
            <person name="Jiang B."/>
            <person name="Yang W."/>
            <person name="Lam T.T.-Y."/>
            <person name="Chang Q."/>
            <person name="Ding S."/>
            <person name="Wang X."/>
            <person name="Zhu J."/>
            <person name="Ruan X."/>
            <person name="Zhao L."/>
            <person name="Wei J."/>
            <person name="Que T."/>
            <person name="Du C."/>
            <person name="Cheng J."/>
            <person name="Dai P."/>
            <person name="Han X."/>
            <person name="Huang E."/>
            <person name="Gao Y."/>
            <person name="Liu J."/>
            <person name="Shao H."/>
            <person name="Ye R."/>
            <person name="Li L."/>
            <person name="Wei W."/>
            <person name="Wang X."/>
            <person name="Wang C."/>
            <person name="Yang T."/>
            <person name="Huo Q."/>
            <person name="Li W."/>
            <person name="Guo W."/>
            <person name="Chen H."/>
            <person name="Zhou L."/>
            <person name="Ni X."/>
            <person name="Tian J."/>
            <person name="Zhou Y."/>
            <person name="Sheng Y."/>
            <person name="Liu T."/>
            <person name="Pan Y."/>
            <person name="Xia L."/>
            <person name="Li J."/>
            <person name="Zhao F."/>
            <person name="Cao W."/>
        </authorList>
    </citation>
    <scope>NUCLEOTIDE SEQUENCE</scope>
    <source>
        <strain evidence="1">Hyas-2018</strain>
    </source>
</reference>
<evidence type="ECO:0000313" key="2">
    <source>
        <dbReference type="Proteomes" id="UP000821845"/>
    </source>
</evidence>
<protein>
    <submittedName>
        <fullName evidence="1">Uncharacterized protein</fullName>
    </submittedName>
</protein>
<name>A0ACB7T4P7_HYAAI</name>
<dbReference type="EMBL" id="CM023490">
    <property type="protein sequence ID" value="KAH6942073.1"/>
    <property type="molecule type" value="Genomic_DNA"/>
</dbReference>
<accession>A0ACB7T4P7</accession>
<proteinExistence type="predicted"/>
<gene>
    <name evidence="1" type="ORF">HPB50_000335</name>
</gene>
<dbReference type="Proteomes" id="UP000821845">
    <property type="component" value="Chromosome 10"/>
</dbReference>
<keyword evidence="2" id="KW-1185">Reference proteome</keyword>